<dbReference type="GO" id="GO:0016491">
    <property type="term" value="F:oxidoreductase activity"/>
    <property type="evidence" value="ECO:0007669"/>
    <property type="project" value="UniProtKB-KW"/>
</dbReference>
<keyword evidence="2" id="KW-0285">Flavoprotein</keyword>
<feature type="domain" description="FAD-binding" evidence="5">
    <location>
        <begin position="15"/>
        <end position="189"/>
    </location>
</feature>
<protein>
    <submittedName>
        <fullName evidence="6">Zeaxanthin epoxidase</fullName>
    </submittedName>
</protein>
<dbReference type="SUPFAM" id="SSF51905">
    <property type="entry name" value="FAD/NAD(P)-binding domain"/>
    <property type="match status" value="1"/>
</dbReference>
<dbReference type="Pfam" id="PF01494">
    <property type="entry name" value="FAD_binding_3"/>
    <property type="match status" value="2"/>
</dbReference>
<dbReference type="Proteomes" id="UP000053372">
    <property type="component" value="Unassembled WGS sequence"/>
</dbReference>
<evidence type="ECO:0000256" key="3">
    <source>
        <dbReference type="ARBA" id="ARBA00022827"/>
    </source>
</evidence>
<evidence type="ECO:0000256" key="1">
    <source>
        <dbReference type="ARBA" id="ARBA00001974"/>
    </source>
</evidence>
<keyword evidence="3" id="KW-0274">FAD</keyword>
<comment type="caution">
    <text evidence="6">The sequence shown here is derived from an EMBL/GenBank/DDBJ whole genome shotgun (WGS) entry which is preliminary data.</text>
</comment>
<dbReference type="RefSeq" id="WP_036269262.1">
    <property type="nucleotide sequence ID" value="NZ_LMTZ01000024.1"/>
</dbReference>
<dbReference type="Gene3D" id="3.50.50.60">
    <property type="entry name" value="FAD/NAD(P)-binding domain"/>
    <property type="match status" value="1"/>
</dbReference>
<dbReference type="PANTHER" id="PTHR46496">
    <property type="match status" value="1"/>
</dbReference>
<dbReference type="OrthoDB" id="9766816at2"/>
<name>A0A0V7ZXX0_9CYAN</name>
<dbReference type="PANTHER" id="PTHR46496:SF1">
    <property type="entry name" value="ZEAXANTHIN EPOXIDASE, CHLOROPLASTIC"/>
    <property type="match status" value="1"/>
</dbReference>
<keyword evidence="7" id="KW-1185">Reference proteome</keyword>
<dbReference type="GO" id="GO:0071949">
    <property type="term" value="F:FAD binding"/>
    <property type="evidence" value="ECO:0007669"/>
    <property type="project" value="InterPro"/>
</dbReference>
<evidence type="ECO:0000256" key="2">
    <source>
        <dbReference type="ARBA" id="ARBA00022630"/>
    </source>
</evidence>
<dbReference type="SMR" id="A0A0V7ZXX0"/>
<dbReference type="EMBL" id="LMTZ01000024">
    <property type="protein sequence ID" value="KST69412.1"/>
    <property type="molecule type" value="Genomic_DNA"/>
</dbReference>
<dbReference type="InterPro" id="IPR036188">
    <property type="entry name" value="FAD/NAD-bd_sf"/>
</dbReference>
<dbReference type="AlphaFoldDB" id="A0A0V7ZXX0"/>
<evidence type="ECO:0000313" key="6">
    <source>
        <dbReference type="EMBL" id="KST69412.1"/>
    </source>
</evidence>
<keyword evidence="4" id="KW-0560">Oxidoreductase</keyword>
<feature type="domain" description="FAD-binding" evidence="5">
    <location>
        <begin position="293"/>
        <end position="359"/>
    </location>
</feature>
<proteinExistence type="predicted"/>
<evidence type="ECO:0000259" key="5">
    <source>
        <dbReference type="Pfam" id="PF01494"/>
    </source>
</evidence>
<dbReference type="PRINTS" id="PR00420">
    <property type="entry name" value="RNGMNOXGNASE"/>
</dbReference>
<reference evidence="6 7" key="1">
    <citation type="journal article" date="2015" name="Genome Announc.">
        <title>Draft Genome of the Euendolithic (true boring) Cyanobacterium Mastigocoleus testarum strain BC008.</title>
        <authorList>
            <person name="Guida B.S."/>
            <person name="Garcia-Pichel F."/>
        </authorList>
    </citation>
    <scope>NUCLEOTIDE SEQUENCE [LARGE SCALE GENOMIC DNA]</scope>
    <source>
        <strain evidence="6 7">BC008</strain>
    </source>
</reference>
<gene>
    <name evidence="6" type="ORF">BC008_35415</name>
</gene>
<comment type="cofactor">
    <cofactor evidence="1">
        <name>FAD</name>
        <dbReference type="ChEBI" id="CHEBI:57692"/>
    </cofactor>
</comment>
<evidence type="ECO:0000313" key="7">
    <source>
        <dbReference type="Proteomes" id="UP000053372"/>
    </source>
</evidence>
<evidence type="ECO:0000256" key="4">
    <source>
        <dbReference type="ARBA" id="ARBA00023002"/>
    </source>
</evidence>
<sequence length="418" mass="47150">MQISEKVVETSVKKAIVIGGGIAGLTFARACLDMGIEVELYEKRQLDEMLSGPGGIFIQRNAMRVYKLLWEGRIYQRLYEQGGKILSGGFSSKKATLLYVNTPKFVGEEDLGVCLLRPKLQQILYETLPEDTVKTGFNFSHFEDNGENVKVYFEDGSTATGDILVGADGLYSKVRARLNGTEKQQEPLYSGMCCWRGYFNSSKVTLDERYSWMEYWGRGNRFGYFDVGGGEYSFYGFNNSEPGGNDDKVGGKLKALQLLFSDYAEPVPSIIQTLDESTIYRDDIFDREPLGVEWGRGRVTLIGDAAHPFQPNLGQGGCMGIEDAFELAKVLTFTSDDKQVPSVLRQFESQRSPRVDRVFTVSRQVGNLGQSSSVMGCFFRNWIYKLTPTWLADLQFKWLFDYQPSWDHNSYPGENLSN</sequence>
<organism evidence="6 7">
    <name type="scientific">Mastigocoleus testarum BC008</name>
    <dbReference type="NCBI Taxonomy" id="371196"/>
    <lineage>
        <taxon>Bacteria</taxon>
        <taxon>Bacillati</taxon>
        <taxon>Cyanobacteriota</taxon>
        <taxon>Cyanophyceae</taxon>
        <taxon>Nostocales</taxon>
        <taxon>Hapalosiphonaceae</taxon>
        <taxon>Mastigocoleus</taxon>
    </lineage>
</organism>
<dbReference type="InterPro" id="IPR002938">
    <property type="entry name" value="FAD-bd"/>
</dbReference>
<accession>A0A0V7ZXX0</accession>